<sequence length="244" mass="27290">MEPSDSYENKMISDSDSDIESERETFLRPESPFLFFEDDVCACESDDNTLVSSSSSVSEATPPQPTIESAGGTLIQVRPYEESCYSTDSHELLIESAVNDVLTWCLVEPIEKTCGDHISLSSVSDCVSEPSRLPERTNTQVEILRRIKENLAYMDLILGEWLEPAGRAREEHRMDYESPVHEYILMPSAVRAASAWDMPRPLTPPTHVPFVAAGQTRASIHTCRAVRLQKPVADEERDIKKGKA</sequence>
<organism evidence="1 2">
    <name type="scientific">Dallia pectoralis</name>
    <name type="common">Alaska blackfish</name>
    <dbReference type="NCBI Taxonomy" id="75939"/>
    <lineage>
        <taxon>Eukaryota</taxon>
        <taxon>Metazoa</taxon>
        <taxon>Chordata</taxon>
        <taxon>Craniata</taxon>
        <taxon>Vertebrata</taxon>
        <taxon>Euteleostomi</taxon>
        <taxon>Actinopterygii</taxon>
        <taxon>Neopterygii</taxon>
        <taxon>Teleostei</taxon>
        <taxon>Protacanthopterygii</taxon>
        <taxon>Esociformes</taxon>
        <taxon>Umbridae</taxon>
        <taxon>Dallia</taxon>
    </lineage>
</organism>
<protein>
    <submittedName>
        <fullName evidence="1">Uncharacterized protein</fullName>
    </submittedName>
</protein>
<name>A0ACC2FYQ6_DALPE</name>
<comment type="caution">
    <text evidence="1">The sequence shown here is derived from an EMBL/GenBank/DDBJ whole genome shotgun (WGS) entry which is preliminary data.</text>
</comment>
<dbReference type="Proteomes" id="UP001157502">
    <property type="component" value="Chromosome 20"/>
</dbReference>
<dbReference type="EMBL" id="CM055747">
    <property type="protein sequence ID" value="KAJ7996436.1"/>
    <property type="molecule type" value="Genomic_DNA"/>
</dbReference>
<evidence type="ECO:0000313" key="2">
    <source>
        <dbReference type="Proteomes" id="UP001157502"/>
    </source>
</evidence>
<gene>
    <name evidence="1" type="ORF">DPEC_G00237060</name>
</gene>
<reference evidence="1" key="1">
    <citation type="submission" date="2021-05" db="EMBL/GenBank/DDBJ databases">
        <authorList>
            <person name="Pan Q."/>
            <person name="Jouanno E."/>
            <person name="Zahm M."/>
            <person name="Klopp C."/>
            <person name="Cabau C."/>
            <person name="Louis A."/>
            <person name="Berthelot C."/>
            <person name="Parey E."/>
            <person name="Roest Crollius H."/>
            <person name="Montfort J."/>
            <person name="Robinson-Rechavi M."/>
            <person name="Bouchez O."/>
            <person name="Lampietro C."/>
            <person name="Lopez Roques C."/>
            <person name="Donnadieu C."/>
            <person name="Postlethwait J."/>
            <person name="Bobe J."/>
            <person name="Dillon D."/>
            <person name="Chandos A."/>
            <person name="von Hippel F."/>
            <person name="Guiguen Y."/>
        </authorList>
    </citation>
    <scope>NUCLEOTIDE SEQUENCE</scope>
    <source>
        <strain evidence="1">YG-Jan2019</strain>
    </source>
</reference>
<accession>A0ACC2FYQ6</accession>
<keyword evidence="2" id="KW-1185">Reference proteome</keyword>
<evidence type="ECO:0000313" key="1">
    <source>
        <dbReference type="EMBL" id="KAJ7996436.1"/>
    </source>
</evidence>
<proteinExistence type="predicted"/>